<dbReference type="Proteomes" id="UP001412067">
    <property type="component" value="Unassembled WGS sequence"/>
</dbReference>
<comment type="caution">
    <text evidence="2">The sequence shown here is derived from an EMBL/GenBank/DDBJ whole genome shotgun (WGS) entry which is preliminary data.</text>
</comment>
<evidence type="ECO:0000313" key="2">
    <source>
        <dbReference type="EMBL" id="KAK8967514.1"/>
    </source>
</evidence>
<evidence type="ECO:0000313" key="3">
    <source>
        <dbReference type="Proteomes" id="UP001412067"/>
    </source>
</evidence>
<feature type="region of interest" description="Disordered" evidence="1">
    <location>
        <begin position="50"/>
        <end position="81"/>
    </location>
</feature>
<name>A0ABR2MTH5_9ASPA</name>
<sequence>MSAVSSLGTASHWFERQSWAPTARFAAGASKVAAVERCSLSRFLPPREVGPPCWSKSKSGSGKQQRHWEPIGGSCEQPDSVMKPDIERHMSSGKEIGGRLHHRMERGHTPF</sequence>
<gene>
    <name evidence="2" type="ORF">KSP40_PGU022444</name>
</gene>
<protein>
    <submittedName>
        <fullName evidence="2">Uncharacterized protein</fullName>
    </submittedName>
</protein>
<feature type="region of interest" description="Disordered" evidence="1">
    <location>
        <begin position="92"/>
        <end position="111"/>
    </location>
</feature>
<evidence type="ECO:0000256" key="1">
    <source>
        <dbReference type="SAM" id="MobiDB-lite"/>
    </source>
</evidence>
<accession>A0ABR2MTH5</accession>
<reference evidence="2 3" key="1">
    <citation type="journal article" date="2022" name="Nat. Plants">
        <title>Genomes of leafy and leafless Platanthera orchids illuminate the evolution of mycoheterotrophy.</title>
        <authorList>
            <person name="Li M.H."/>
            <person name="Liu K.W."/>
            <person name="Li Z."/>
            <person name="Lu H.C."/>
            <person name="Ye Q.L."/>
            <person name="Zhang D."/>
            <person name="Wang J.Y."/>
            <person name="Li Y.F."/>
            <person name="Zhong Z.M."/>
            <person name="Liu X."/>
            <person name="Yu X."/>
            <person name="Liu D.K."/>
            <person name="Tu X.D."/>
            <person name="Liu B."/>
            <person name="Hao Y."/>
            <person name="Liao X.Y."/>
            <person name="Jiang Y.T."/>
            <person name="Sun W.H."/>
            <person name="Chen J."/>
            <person name="Chen Y.Q."/>
            <person name="Ai Y."/>
            <person name="Zhai J.W."/>
            <person name="Wu S.S."/>
            <person name="Zhou Z."/>
            <person name="Hsiao Y.Y."/>
            <person name="Wu W.L."/>
            <person name="Chen Y.Y."/>
            <person name="Lin Y.F."/>
            <person name="Hsu J.L."/>
            <person name="Li C.Y."/>
            <person name="Wang Z.W."/>
            <person name="Zhao X."/>
            <person name="Zhong W.Y."/>
            <person name="Ma X.K."/>
            <person name="Ma L."/>
            <person name="Huang J."/>
            <person name="Chen G.Z."/>
            <person name="Huang M.Z."/>
            <person name="Huang L."/>
            <person name="Peng D.H."/>
            <person name="Luo Y.B."/>
            <person name="Zou S.Q."/>
            <person name="Chen S.P."/>
            <person name="Lan S."/>
            <person name="Tsai W.C."/>
            <person name="Van de Peer Y."/>
            <person name="Liu Z.J."/>
        </authorList>
    </citation>
    <scope>NUCLEOTIDE SEQUENCE [LARGE SCALE GENOMIC DNA]</scope>
    <source>
        <strain evidence="2">Lor288</strain>
    </source>
</reference>
<organism evidence="2 3">
    <name type="scientific">Platanthera guangdongensis</name>
    <dbReference type="NCBI Taxonomy" id="2320717"/>
    <lineage>
        <taxon>Eukaryota</taxon>
        <taxon>Viridiplantae</taxon>
        <taxon>Streptophyta</taxon>
        <taxon>Embryophyta</taxon>
        <taxon>Tracheophyta</taxon>
        <taxon>Spermatophyta</taxon>
        <taxon>Magnoliopsida</taxon>
        <taxon>Liliopsida</taxon>
        <taxon>Asparagales</taxon>
        <taxon>Orchidaceae</taxon>
        <taxon>Orchidoideae</taxon>
        <taxon>Orchideae</taxon>
        <taxon>Orchidinae</taxon>
        <taxon>Platanthera</taxon>
    </lineage>
</organism>
<dbReference type="EMBL" id="JBBWWR010000005">
    <property type="protein sequence ID" value="KAK8967514.1"/>
    <property type="molecule type" value="Genomic_DNA"/>
</dbReference>
<keyword evidence="3" id="KW-1185">Reference proteome</keyword>
<proteinExistence type="predicted"/>